<name>A0ABP9UR77_9BACT</name>
<dbReference type="EMBL" id="BAABRI010000019">
    <property type="protein sequence ID" value="GAA5483942.1"/>
    <property type="molecule type" value="Genomic_DNA"/>
</dbReference>
<gene>
    <name evidence="2" type="ORF">Hsar01_03179</name>
</gene>
<keyword evidence="3" id="KW-1185">Reference proteome</keyword>
<dbReference type="InterPro" id="IPR025402">
    <property type="entry name" value="DMP19_C"/>
</dbReference>
<evidence type="ECO:0000313" key="3">
    <source>
        <dbReference type="Proteomes" id="UP001476282"/>
    </source>
</evidence>
<protein>
    <recommendedName>
        <fullName evidence="1">DNA mimic protein DMP19 C-terminal domain-containing protein</fullName>
    </recommendedName>
</protein>
<dbReference type="Gene3D" id="1.20.1420.60">
    <property type="match status" value="1"/>
</dbReference>
<organism evidence="2 3">
    <name type="scientific">Haloferula sargassicola</name>
    <dbReference type="NCBI Taxonomy" id="490096"/>
    <lineage>
        <taxon>Bacteria</taxon>
        <taxon>Pseudomonadati</taxon>
        <taxon>Verrucomicrobiota</taxon>
        <taxon>Verrucomicrobiia</taxon>
        <taxon>Verrucomicrobiales</taxon>
        <taxon>Verrucomicrobiaceae</taxon>
        <taxon>Haloferula</taxon>
    </lineage>
</organism>
<reference evidence="2 3" key="1">
    <citation type="submission" date="2024-02" db="EMBL/GenBank/DDBJ databases">
        <title>Haloferula sargassicola NBRC 104335.</title>
        <authorList>
            <person name="Ichikawa N."/>
            <person name="Katano-Makiyama Y."/>
            <person name="Hidaka K."/>
        </authorList>
    </citation>
    <scope>NUCLEOTIDE SEQUENCE [LARGE SCALE GENOMIC DNA]</scope>
    <source>
        <strain evidence="2 3">NBRC 104335</strain>
    </source>
</reference>
<accession>A0ABP9UR77</accession>
<comment type="caution">
    <text evidence="2">The sequence shown here is derived from an EMBL/GenBank/DDBJ whole genome shotgun (WGS) entry which is preliminary data.</text>
</comment>
<sequence>MFTLIDGRYQAVASKIEEEWLSDPNSSKWYKYISDLGEPDKATYVIMVFHNQVENGGLHQYFSNSYGQFAKETIHLLKQIKAFDAATILERALGLVKPLDMPFEEFRKALRKRTLRSIFQNDDIVIPLDDLDKEYYSLGDEPLLKLEEFLRTISDSN</sequence>
<feature type="domain" description="DNA mimic protein DMP19 C-terminal" evidence="1">
    <location>
        <begin position="35"/>
        <end position="152"/>
    </location>
</feature>
<dbReference type="Pfam" id="PF14300">
    <property type="entry name" value="DMP19"/>
    <property type="match status" value="1"/>
</dbReference>
<dbReference type="Proteomes" id="UP001476282">
    <property type="component" value="Unassembled WGS sequence"/>
</dbReference>
<dbReference type="RefSeq" id="WP_353568043.1">
    <property type="nucleotide sequence ID" value="NZ_BAABRI010000019.1"/>
</dbReference>
<evidence type="ECO:0000259" key="1">
    <source>
        <dbReference type="Pfam" id="PF14300"/>
    </source>
</evidence>
<proteinExistence type="predicted"/>
<evidence type="ECO:0000313" key="2">
    <source>
        <dbReference type="EMBL" id="GAA5483942.1"/>
    </source>
</evidence>